<protein>
    <submittedName>
        <fullName evidence="1">Uncharacterized protein</fullName>
    </submittedName>
</protein>
<organism evidence="1">
    <name type="scientific">Anguilla anguilla</name>
    <name type="common">European freshwater eel</name>
    <name type="synonym">Muraena anguilla</name>
    <dbReference type="NCBI Taxonomy" id="7936"/>
    <lineage>
        <taxon>Eukaryota</taxon>
        <taxon>Metazoa</taxon>
        <taxon>Chordata</taxon>
        <taxon>Craniata</taxon>
        <taxon>Vertebrata</taxon>
        <taxon>Euteleostomi</taxon>
        <taxon>Actinopterygii</taxon>
        <taxon>Neopterygii</taxon>
        <taxon>Teleostei</taxon>
        <taxon>Anguilliformes</taxon>
        <taxon>Anguillidae</taxon>
        <taxon>Anguilla</taxon>
    </lineage>
</organism>
<name>A0A0E9U199_ANGAN</name>
<dbReference type="EMBL" id="GBXM01048888">
    <property type="protein sequence ID" value="JAH59689.1"/>
    <property type="molecule type" value="Transcribed_RNA"/>
</dbReference>
<sequence>MNKKNYFISESFHYCQALNWLS</sequence>
<reference evidence="1" key="1">
    <citation type="submission" date="2014-11" db="EMBL/GenBank/DDBJ databases">
        <authorList>
            <person name="Amaro Gonzalez C."/>
        </authorList>
    </citation>
    <scope>NUCLEOTIDE SEQUENCE</scope>
</reference>
<reference evidence="1" key="2">
    <citation type="journal article" date="2015" name="Fish Shellfish Immunol.">
        <title>Early steps in the European eel (Anguilla anguilla)-Vibrio vulnificus interaction in the gills: Role of the RtxA13 toxin.</title>
        <authorList>
            <person name="Callol A."/>
            <person name="Pajuelo D."/>
            <person name="Ebbesson L."/>
            <person name="Teles M."/>
            <person name="MacKenzie S."/>
            <person name="Amaro C."/>
        </authorList>
    </citation>
    <scope>NUCLEOTIDE SEQUENCE</scope>
</reference>
<accession>A0A0E9U199</accession>
<evidence type="ECO:0000313" key="1">
    <source>
        <dbReference type="EMBL" id="JAH59689.1"/>
    </source>
</evidence>
<proteinExistence type="predicted"/>
<dbReference type="AlphaFoldDB" id="A0A0E9U199"/>